<dbReference type="Proteomes" id="UP001218188">
    <property type="component" value="Unassembled WGS sequence"/>
</dbReference>
<protein>
    <submittedName>
        <fullName evidence="2">Uncharacterized protein</fullName>
    </submittedName>
</protein>
<feature type="region of interest" description="Disordered" evidence="1">
    <location>
        <begin position="1"/>
        <end position="25"/>
    </location>
</feature>
<name>A0AAD6SSG7_9AGAR</name>
<evidence type="ECO:0000256" key="1">
    <source>
        <dbReference type="SAM" id="MobiDB-lite"/>
    </source>
</evidence>
<dbReference type="AlphaFoldDB" id="A0AAD6SSG7"/>
<dbReference type="EMBL" id="JARJCM010000074">
    <property type="protein sequence ID" value="KAJ7032321.1"/>
    <property type="molecule type" value="Genomic_DNA"/>
</dbReference>
<feature type="region of interest" description="Disordered" evidence="1">
    <location>
        <begin position="54"/>
        <end position="86"/>
    </location>
</feature>
<reference evidence="2" key="1">
    <citation type="submission" date="2023-03" db="EMBL/GenBank/DDBJ databases">
        <title>Massive genome expansion in bonnet fungi (Mycena s.s.) driven by repeated elements and novel gene families across ecological guilds.</title>
        <authorList>
            <consortium name="Lawrence Berkeley National Laboratory"/>
            <person name="Harder C.B."/>
            <person name="Miyauchi S."/>
            <person name="Viragh M."/>
            <person name="Kuo A."/>
            <person name="Thoen E."/>
            <person name="Andreopoulos B."/>
            <person name="Lu D."/>
            <person name="Skrede I."/>
            <person name="Drula E."/>
            <person name="Henrissat B."/>
            <person name="Morin E."/>
            <person name="Kohler A."/>
            <person name="Barry K."/>
            <person name="LaButti K."/>
            <person name="Morin E."/>
            <person name="Salamov A."/>
            <person name="Lipzen A."/>
            <person name="Mereny Z."/>
            <person name="Hegedus B."/>
            <person name="Baldrian P."/>
            <person name="Stursova M."/>
            <person name="Weitz H."/>
            <person name="Taylor A."/>
            <person name="Grigoriev I.V."/>
            <person name="Nagy L.G."/>
            <person name="Martin F."/>
            <person name="Kauserud H."/>
        </authorList>
    </citation>
    <scope>NUCLEOTIDE SEQUENCE</scope>
    <source>
        <strain evidence="2">CBHHK200</strain>
    </source>
</reference>
<keyword evidence="3" id="KW-1185">Reference proteome</keyword>
<organism evidence="2 3">
    <name type="scientific">Mycena alexandri</name>
    <dbReference type="NCBI Taxonomy" id="1745969"/>
    <lineage>
        <taxon>Eukaryota</taxon>
        <taxon>Fungi</taxon>
        <taxon>Dikarya</taxon>
        <taxon>Basidiomycota</taxon>
        <taxon>Agaricomycotina</taxon>
        <taxon>Agaricomycetes</taxon>
        <taxon>Agaricomycetidae</taxon>
        <taxon>Agaricales</taxon>
        <taxon>Marasmiineae</taxon>
        <taxon>Mycenaceae</taxon>
        <taxon>Mycena</taxon>
    </lineage>
</organism>
<comment type="caution">
    <text evidence="2">The sequence shown here is derived from an EMBL/GenBank/DDBJ whole genome shotgun (WGS) entry which is preliminary data.</text>
</comment>
<sequence length="128" mass="14019">MRNSFESVEPTHPRIPRKPDYSRRRPTATIAHWQALSWCKYSLGMVTAPVFTGGTGPVNGTPSRAVSTSASTNKRAGTGGSTAVNTRPLTAVDGRRRVREFYQAFSSCVNGISRERDPTWSMVRASTT</sequence>
<feature type="compositionally biased region" description="Polar residues" evidence="1">
    <location>
        <begin position="58"/>
        <end position="86"/>
    </location>
</feature>
<feature type="compositionally biased region" description="Basic and acidic residues" evidence="1">
    <location>
        <begin position="9"/>
        <end position="23"/>
    </location>
</feature>
<accession>A0AAD6SSG7</accession>
<proteinExistence type="predicted"/>
<evidence type="ECO:0000313" key="2">
    <source>
        <dbReference type="EMBL" id="KAJ7032321.1"/>
    </source>
</evidence>
<gene>
    <name evidence="2" type="ORF">C8F04DRAFT_1185170</name>
</gene>
<evidence type="ECO:0000313" key="3">
    <source>
        <dbReference type="Proteomes" id="UP001218188"/>
    </source>
</evidence>